<dbReference type="InterPro" id="IPR013424">
    <property type="entry name" value="Ice-binding_C"/>
</dbReference>
<feature type="signal peptide" evidence="2">
    <location>
        <begin position="1"/>
        <end position="18"/>
    </location>
</feature>
<dbReference type="RefSeq" id="WP_148051459.1">
    <property type="nucleotide sequence ID" value="NZ_RJVI01000003.1"/>
</dbReference>
<feature type="transmembrane region" description="Helical" evidence="1">
    <location>
        <begin position="28"/>
        <end position="48"/>
    </location>
</feature>
<evidence type="ECO:0000313" key="4">
    <source>
        <dbReference type="EMBL" id="ROR29509.1"/>
    </source>
</evidence>
<evidence type="ECO:0000256" key="1">
    <source>
        <dbReference type="SAM" id="Phobius"/>
    </source>
</evidence>
<reference evidence="4 5" key="1">
    <citation type="submission" date="2018-11" db="EMBL/GenBank/DDBJ databases">
        <title>Genomic Encyclopedia of Type Strains, Phase IV (KMG-IV): sequencing the most valuable type-strain genomes for metagenomic binning, comparative biology and taxonomic classification.</title>
        <authorList>
            <person name="Goeker M."/>
        </authorList>
    </citation>
    <scope>NUCLEOTIDE SEQUENCE [LARGE SCALE GENOMIC DNA]</scope>
    <source>
        <strain evidence="4 5">DSM 100275</strain>
    </source>
</reference>
<keyword evidence="2" id="KW-0732">Signal</keyword>
<keyword evidence="5" id="KW-1185">Reference proteome</keyword>
<evidence type="ECO:0000256" key="2">
    <source>
        <dbReference type="SAM" id="SignalP"/>
    </source>
</evidence>
<dbReference type="AlphaFoldDB" id="A0A3N1XS78"/>
<keyword evidence="1" id="KW-0472">Membrane</keyword>
<comment type="caution">
    <text evidence="4">The sequence shown here is derived from an EMBL/GenBank/DDBJ whole genome shotgun (WGS) entry which is preliminary data.</text>
</comment>
<organism evidence="4 5">
    <name type="scientific">Inmirania thermothiophila</name>
    <dbReference type="NCBI Taxonomy" id="1750597"/>
    <lineage>
        <taxon>Bacteria</taxon>
        <taxon>Pseudomonadati</taxon>
        <taxon>Pseudomonadota</taxon>
        <taxon>Gammaproteobacteria</taxon>
        <taxon>Chromatiales</taxon>
        <taxon>Ectothiorhodospiraceae</taxon>
        <taxon>Inmirania</taxon>
    </lineage>
</organism>
<name>A0A3N1XS78_9GAMM</name>
<evidence type="ECO:0000313" key="5">
    <source>
        <dbReference type="Proteomes" id="UP000276634"/>
    </source>
</evidence>
<accession>A0A3N1XS78</accession>
<feature type="domain" description="Ice-binding protein C-terminal" evidence="3">
    <location>
        <begin position="27"/>
        <end position="51"/>
    </location>
</feature>
<evidence type="ECO:0000259" key="3">
    <source>
        <dbReference type="Pfam" id="PF07589"/>
    </source>
</evidence>
<dbReference type="Proteomes" id="UP000276634">
    <property type="component" value="Unassembled WGS sequence"/>
</dbReference>
<dbReference type="NCBIfam" id="TIGR02595">
    <property type="entry name" value="PEP_CTERM"/>
    <property type="match status" value="1"/>
</dbReference>
<gene>
    <name evidence="4" type="ORF">EDC57_2179</name>
</gene>
<protein>
    <submittedName>
        <fullName evidence="4">Putative secreted protein with PEP-CTERM sorting signal</fullName>
    </submittedName>
</protein>
<keyword evidence="1" id="KW-0812">Transmembrane</keyword>
<dbReference type="EMBL" id="RJVI01000003">
    <property type="protein sequence ID" value="ROR29509.1"/>
    <property type="molecule type" value="Genomic_DNA"/>
</dbReference>
<sequence>MKALLSLLAALAPWTVWAGAAGGPTGTIPEPSTIALLAAGAVGVALAARRRR</sequence>
<proteinExistence type="predicted"/>
<dbReference type="Pfam" id="PF07589">
    <property type="entry name" value="PEP-CTERM"/>
    <property type="match status" value="1"/>
</dbReference>
<keyword evidence="1" id="KW-1133">Transmembrane helix</keyword>
<feature type="chain" id="PRO_5018249747" evidence="2">
    <location>
        <begin position="19"/>
        <end position="52"/>
    </location>
</feature>